<dbReference type="EMBL" id="BMOC01000035">
    <property type="protein sequence ID" value="GGJ17531.1"/>
    <property type="molecule type" value="Genomic_DNA"/>
</dbReference>
<reference evidence="2" key="2">
    <citation type="submission" date="2020-09" db="EMBL/GenBank/DDBJ databases">
        <authorList>
            <person name="Sun Q."/>
            <person name="Ohkuma M."/>
        </authorList>
    </citation>
    <scope>NUCLEOTIDE SEQUENCE</scope>
    <source>
        <strain evidence="2">JCM 14359</strain>
    </source>
</reference>
<dbReference type="RefSeq" id="WP_188788737.1">
    <property type="nucleotide sequence ID" value="NZ_BMOC01000035.1"/>
</dbReference>
<feature type="region of interest" description="Disordered" evidence="1">
    <location>
        <begin position="1"/>
        <end position="25"/>
    </location>
</feature>
<evidence type="ECO:0000313" key="2">
    <source>
        <dbReference type="EMBL" id="GGJ17531.1"/>
    </source>
</evidence>
<gene>
    <name evidence="2" type="ORF">GCM10008995_29120</name>
</gene>
<evidence type="ECO:0000256" key="1">
    <source>
        <dbReference type="SAM" id="MobiDB-lite"/>
    </source>
</evidence>
<evidence type="ECO:0000313" key="3">
    <source>
        <dbReference type="Proteomes" id="UP000653099"/>
    </source>
</evidence>
<comment type="caution">
    <text evidence="2">The sequence shown here is derived from an EMBL/GenBank/DDBJ whole genome shotgun (WGS) entry which is preliminary data.</text>
</comment>
<dbReference type="Proteomes" id="UP000653099">
    <property type="component" value="Unassembled WGS sequence"/>
</dbReference>
<dbReference type="AlphaFoldDB" id="A0A830EJF1"/>
<proteinExistence type="predicted"/>
<sequence length="64" mass="7196">MTRKSRREIERALEDLEPTSNSGSVIALECDTGEYETPDGDPVPESGTVIQIPYSVRRRWEGSK</sequence>
<organism evidence="2 3">
    <name type="scientific">Halobellus salinus</name>
    <dbReference type="NCBI Taxonomy" id="931585"/>
    <lineage>
        <taxon>Archaea</taxon>
        <taxon>Methanobacteriati</taxon>
        <taxon>Methanobacteriota</taxon>
        <taxon>Stenosarchaea group</taxon>
        <taxon>Halobacteria</taxon>
        <taxon>Halobacteriales</taxon>
        <taxon>Haloferacaceae</taxon>
        <taxon>Halobellus</taxon>
    </lineage>
</organism>
<keyword evidence="3" id="KW-1185">Reference proteome</keyword>
<reference evidence="2" key="1">
    <citation type="journal article" date="2014" name="Int. J. Syst. Evol. Microbiol.">
        <title>Complete genome sequence of Corynebacterium casei LMG S-19264T (=DSM 44701T), isolated from a smear-ripened cheese.</title>
        <authorList>
            <consortium name="US DOE Joint Genome Institute (JGI-PGF)"/>
            <person name="Walter F."/>
            <person name="Albersmeier A."/>
            <person name="Kalinowski J."/>
            <person name="Ruckert C."/>
        </authorList>
    </citation>
    <scope>NUCLEOTIDE SEQUENCE</scope>
    <source>
        <strain evidence="2">JCM 14359</strain>
    </source>
</reference>
<accession>A0A830EJF1</accession>
<dbReference type="OrthoDB" id="350535at2157"/>
<name>A0A830EJF1_9EURY</name>
<protein>
    <submittedName>
        <fullName evidence="2">Uncharacterized protein</fullName>
    </submittedName>
</protein>